<dbReference type="OrthoDB" id="3268479at2"/>
<dbReference type="Pfam" id="PF09438">
    <property type="entry name" value="DUF2017"/>
    <property type="match status" value="1"/>
</dbReference>
<protein>
    <submittedName>
        <fullName evidence="1">Uncharacterized protein</fullName>
    </submittedName>
</protein>
<dbReference type="EMBL" id="AVPK01000001">
    <property type="protein sequence ID" value="KGN39221.1"/>
    <property type="molecule type" value="Genomic_DNA"/>
</dbReference>
<keyword evidence="2" id="KW-1185">Reference proteome</keyword>
<dbReference type="AlphaFoldDB" id="A0A0A0JU74"/>
<sequence length="227" mass="24662">MARAFARKGKGKDVRYAAKLDAVERAVVAGLMEQVHDLVAPEPEPEPAHASDVHGDDDFAAIVSGLGGLGMGVSLSAEDQLPDDRPVPADARSFGDRDPALERLLPAGNRVDDQLSAEFRRLTEHGLRQRKARHLESAMAALRAPGSGVELDERTAIDMVVALTDVRLVLGERLGLREDADVDRLEAELDEMDDDDPRLHAMSVYDFLTWLQETLATAMLPGDHPSA</sequence>
<organism evidence="1 2">
    <name type="scientific">Knoellia subterranea KCTC 19937</name>
    <dbReference type="NCBI Taxonomy" id="1385521"/>
    <lineage>
        <taxon>Bacteria</taxon>
        <taxon>Bacillati</taxon>
        <taxon>Actinomycetota</taxon>
        <taxon>Actinomycetes</taxon>
        <taxon>Micrococcales</taxon>
        <taxon>Intrasporangiaceae</taxon>
        <taxon>Knoellia</taxon>
    </lineage>
</organism>
<dbReference type="InterPro" id="IPR018561">
    <property type="entry name" value="AosR"/>
</dbReference>
<dbReference type="RefSeq" id="WP_035902009.1">
    <property type="nucleotide sequence ID" value="NZ_AVPK01000001.1"/>
</dbReference>
<proteinExistence type="predicted"/>
<accession>A0A0A0JU74</accession>
<dbReference type="Proteomes" id="UP000030011">
    <property type="component" value="Unassembled WGS sequence"/>
</dbReference>
<dbReference type="eggNOG" id="ENOG5032Z6K">
    <property type="taxonomic scope" value="Bacteria"/>
</dbReference>
<reference evidence="1 2" key="1">
    <citation type="submission" date="2013-08" db="EMBL/GenBank/DDBJ databases">
        <title>The genome sequence of Knoellia subterranea.</title>
        <authorList>
            <person name="Zhu W."/>
            <person name="Wang G."/>
        </authorList>
    </citation>
    <scope>NUCLEOTIDE SEQUENCE [LARGE SCALE GENOMIC DNA]</scope>
    <source>
        <strain evidence="1 2">KCTC 19937</strain>
    </source>
</reference>
<evidence type="ECO:0000313" key="1">
    <source>
        <dbReference type="EMBL" id="KGN39221.1"/>
    </source>
</evidence>
<comment type="caution">
    <text evidence="1">The sequence shown here is derived from an EMBL/GenBank/DDBJ whole genome shotgun (WGS) entry which is preliminary data.</text>
</comment>
<gene>
    <name evidence="1" type="ORF">N803_01620</name>
</gene>
<name>A0A0A0JU74_9MICO</name>
<evidence type="ECO:0000313" key="2">
    <source>
        <dbReference type="Proteomes" id="UP000030011"/>
    </source>
</evidence>
<dbReference type="STRING" id="1385521.N803_01620"/>